<evidence type="ECO:0000256" key="1">
    <source>
        <dbReference type="ARBA" id="ARBA00001917"/>
    </source>
</evidence>
<protein>
    <submittedName>
        <fullName evidence="8">NAD(P)H-dependent oxidoreductase</fullName>
    </submittedName>
</protein>
<evidence type="ECO:0000313" key="9">
    <source>
        <dbReference type="Proteomes" id="UP000196102"/>
    </source>
</evidence>
<dbReference type="AlphaFoldDB" id="A0A1Z8B3T4"/>
<dbReference type="GO" id="GO:0016491">
    <property type="term" value="F:oxidoreductase activity"/>
    <property type="evidence" value="ECO:0007669"/>
    <property type="project" value="UniProtKB-KW"/>
</dbReference>
<keyword evidence="5" id="KW-0521">NADP</keyword>
<dbReference type="Gene3D" id="3.40.109.10">
    <property type="entry name" value="NADH Oxidase"/>
    <property type="match status" value="1"/>
</dbReference>
<keyword evidence="6" id="KW-0560">Oxidoreductase</keyword>
<evidence type="ECO:0000313" key="8">
    <source>
        <dbReference type="EMBL" id="OUS17068.1"/>
    </source>
</evidence>
<dbReference type="CDD" id="cd02149">
    <property type="entry name" value="NfsB-like"/>
    <property type="match status" value="1"/>
</dbReference>
<keyword evidence="3" id="KW-0285">Flavoprotein</keyword>
<sequence length="208" mass="23656">MNSIESLKWRYATKKFDQAKNIEKKQLDVLAQAFNLTATSYGLQPCRLVVVIDQDIKDKMVAHSYGQLQVKDASAVLVLCTTAVNESYIKDYFSLVKKQRNTPDEILKPFEDFLTDTFSKKELDEVEAWARNQAYLILGNLLTVCAQEQIDSCPMEGFVPEKIDELLGLSEVGLKSTLLLPVGHRATDDMMSQLKKVRRPQQEMVSYI</sequence>
<dbReference type="Proteomes" id="UP000196102">
    <property type="component" value="Unassembled WGS sequence"/>
</dbReference>
<name>A0A1Z8B3T4_9FLAO</name>
<evidence type="ECO:0000256" key="5">
    <source>
        <dbReference type="ARBA" id="ARBA00022857"/>
    </source>
</evidence>
<evidence type="ECO:0000256" key="2">
    <source>
        <dbReference type="ARBA" id="ARBA00007118"/>
    </source>
</evidence>
<evidence type="ECO:0000256" key="3">
    <source>
        <dbReference type="ARBA" id="ARBA00022630"/>
    </source>
</evidence>
<reference evidence="9" key="1">
    <citation type="journal article" date="2017" name="Proc. Natl. Acad. Sci. U.S.A.">
        <title>Simulation of Deepwater Horizon oil plume reveals substrate specialization within a complex community of hydrocarbon-degraders.</title>
        <authorList>
            <person name="Hu P."/>
            <person name="Dubinsky E.A."/>
            <person name="Probst A.J."/>
            <person name="Wang J."/>
            <person name="Sieber C.M.K."/>
            <person name="Tom L.M."/>
            <person name="Gardinali P."/>
            <person name="Banfield J.F."/>
            <person name="Atlas R.M."/>
            <person name="Andersen G.L."/>
        </authorList>
    </citation>
    <scope>NUCLEOTIDE SEQUENCE [LARGE SCALE GENOMIC DNA]</scope>
</reference>
<comment type="similarity">
    <text evidence="2">Belongs to the nitroreductase family.</text>
</comment>
<dbReference type="EMBL" id="MAAX01000084">
    <property type="protein sequence ID" value="OUS17068.1"/>
    <property type="molecule type" value="Genomic_DNA"/>
</dbReference>
<accession>A0A1Z8B3T4</accession>
<evidence type="ECO:0000256" key="4">
    <source>
        <dbReference type="ARBA" id="ARBA00022643"/>
    </source>
</evidence>
<dbReference type="Pfam" id="PF00881">
    <property type="entry name" value="Nitroreductase"/>
    <property type="match status" value="1"/>
</dbReference>
<evidence type="ECO:0000259" key="7">
    <source>
        <dbReference type="Pfam" id="PF00881"/>
    </source>
</evidence>
<evidence type="ECO:0000256" key="6">
    <source>
        <dbReference type="ARBA" id="ARBA00023002"/>
    </source>
</evidence>
<dbReference type="PANTHER" id="PTHR43673:SF2">
    <property type="entry name" value="NITROREDUCTASE"/>
    <property type="match status" value="1"/>
</dbReference>
<comment type="cofactor">
    <cofactor evidence="1">
        <name>FMN</name>
        <dbReference type="ChEBI" id="CHEBI:58210"/>
    </cofactor>
</comment>
<organism evidence="8 9">
    <name type="scientific">Nonlabens dokdonensis</name>
    <dbReference type="NCBI Taxonomy" id="328515"/>
    <lineage>
        <taxon>Bacteria</taxon>
        <taxon>Pseudomonadati</taxon>
        <taxon>Bacteroidota</taxon>
        <taxon>Flavobacteriia</taxon>
        <taxon>Flavobacteriales</taxon>
        <taxon>Flavobacteriaceae</taxon>
        <taxon>Nonlabens</taxon>
    </lineage>
</organism>
<dbReference type="PANTHER" id="PTHR43673">
    <property type="entry name" value="NAD(P)H NITROREDUCTASE YDGI-RELATED"/>
    <property type="match status" value="1"/>
</dbReference>
<dbReference type="SUPFAM" id="SSF55469">
    <property type="entry name" value="FMN-dependent nitroreductase-like"/>
    <property type="match status" value="1"/>
</dbReference>
<keyword evidence="4" id="KW-0288">FMN</keyword>
<dbReference type="InterPro" id="IPR000415">
    <property type="entry name" value="Nitroreductase-like"/>
</dbReference>
<dbReference type="InterPro" id="IPR029479">
    <property type="entry name" value="Nitroreductase"/>
</dbReference>
<comment type="caution">
    <text evidence="8">The sequence shown here is derived from an EMBL/GenBank/DDBJ whole genome shotgun (WGS) entry which is preliminary data.</text>
</comment>
<gene>
    <name evidence="8" type="ORF">A9Q93_05155</name>
</gene>
<dbReference type="InterPro" id="IPR033878">
    <property type="entry name" value="NfsB-like"/>
</dbReference>
<dbReference type="RefSeq" id="WP_303686329.1">
    <property type="nucleotide sequence ID" value="NZ_CAJXYO010000049.1"/>
</dbReference>
<proteinExistence type="inferred from homology"/>
<feature type="domain" description="Nitroreductase" evidence="7">
    <location>
        <begin position="7"/>
        <end position="184"/>
    </location>
</feature>